<accession>A0A366F4J7</accession>
<dbReference type="RefSeq" id="WP_113891067.1">
    <property type="nucleotide sequence ID" value="NZ_QNRK01000024.1"/>
</dbReference>
<sequence length="371" mass="40230">MSRVFALIGTPSPVLYATMNMVRALIQVAFGDHDVFCANTAVELEARLADLSRAGDRCAMAYSDYPQREVLAAYGALSAPLVICADDFLTVAHYSVVSREYGGVDAARFASMALVNIEPVISAPPALSLLVNDPSIRLRDLAARLADLYQLPFDDAALRVVRRVLGQAEDGDESLNDYAATCLTDFRPARAMLEDRSPLENELLDVLAGSYAPIAQGRSLEALEWPPFALLRPDFPDRLTVGPIDLTGPARFIHYGPYFALPEGRWLADLVIEVSECLSDNQIAIDVVSGTILTARKMKLPPQGVYSCEIPFEITVPANPVELRLQLLTGAIEGQLMLRGIHLRRVVPADSGGAEFSRPTRSSGADSRTAA</sequence>
<feature type="region of interest" description="Disordered" evidence="1">
    <location>
        <begin position="351"/>
        <end position="371"/>
    </location>
</feature>
<organism evidence="2 3">
    <name type="scientific">Roseiarcus fermentans</name>
    <dbReference type="NCBI Taxonomy" id="1473586"/>
    <lineage>
        <taxon>Bacteria</taxon>
        <taxon>Pseudomonadati</taxon>
        <taxon>Pseudomonadota</taxon>
        <taxon>Alphaproteobacteria</taxon>
        <taxon>Hyphomicrobiales</taxon>
        <taxon>Roseiarcaceae</taxon>
        <taxon>Roseiarcus</taxon>
    </lineage>
</organism>
<evidence type="ECO:0000313" key="2">
    <source>
        <dbReference type="EMBL" id="RBP08689.1"/>
    </source>
</evidence>
<name>A0A366F4J7_9HYPH</name>
<evidence type="ECO:0000256" key="1">
    <source>
        <dbReference type="SAM" id="MobiDB-lite"/>
    </source>
</evidence>
<comment type="caution">
    <text evidence="2">The sequence shown here is derived from an EMBL/GenBank/DDBJ whole genome shotgun (WGS) entry which is preliminary data.</text>
</comment>
<keyword evidence="3" id="KW-1185">Reference proteome</keyword>
<dbReference type="OrthoDB" id="7207000at2"/>
<gene>
    <name evidence="2" type="ORF">DFR50_12476</name>
</gene>
<evidence type="ECO:0000313" key="3">
    <source>
        <dbReference type="Proteomes" id="UP000253529"/>
    </source>
</evidence>
<dbReference type="EMBL" id="QNRK01000024">
    <property type="protein sequence ID" value="RBP08689.1"/>
    <property type="molecule type" value="Genomic_DNA"/>
</dbReference>
<protein>
    <submittedName>
        <fullName evidence="2">Uncharacterized protein</fullName>
    </submittedName>
</protein>
<proteinExistence type="predicted"/>
<dbReference type="AlphaFoldDB" id="A0A366F4J7"/>
<reference evidence="2 3" key="1">
    <citation type="submission" date="2018-06" db="EMBL/GenBank/DDBJ databases">
        <title>Genomic Encyclopedia of Type Strains, Phase IV (KMG-IV): sequencing the most valuable type-strain genomes for metagenomic binning, comparative biology and taxonomic classification.</title>
        <authorList>
            <person name="Goeker M."/>
        </authorList>
    </citation>
    <scope>NUCLEOTIDE SEQUENCE [LARGE SCALE GENOMIC DNA]</scope>
    <source>
        <strain evidence="2 3">DSM 24875</strain>
    </source>
</reference>
<dbReference type="Proteomes" id="UP000253529">
    <property type="component" value="Unassembled WGS sequence"/>
</dbReference>
<feature type="compositionally biased region" description="Polar residues" evidence="1">
    <location>
        <begin position="359"/>
        <end position="371"/>
    </location>
</feature>